<dbReference type="Pfam" id="PF01232">
    <property type="entry name" value="Mannitol_dh"/>
    <property type="match status" value="1"/>
</dbReference>
<dbReference type="Gene3D" id="3.40.50.720">
    <property type="entry name" value="NAD(P)-binding Rossmann-like Domain"/>
    <property type="match status" value="1"/>
</dbReference>
<evidence type="ECO:0000313" key="9">
    <source>
        <dbReference type="Proteomes" id="UP001633002"/>
    </source>
</evidence>
<dbReference type="InterPro" id="IPR023027">
    <property type="entry name" value="Mannitol_DH_CS"/>
</dbReference>
<dbReference type="PANTHER" id="PTHR43362:SF1">
    <property type="entry name" value="MANNITOL DEHYDROGENASE 2-RELATED"/>
    <property type="match status" value="1"/>
</dbReference>
<comment type="similarity">
    <text evidence="1">Belongs to the mannitol dehydrogenase family.</text>
</comment>
<evidence type="ECO:0000256" key="1">
    <source>
        <dbReference type="ARBA" id="ARBA00006541"/>
    </source>
</evidence>
<dbReference type="Gene3D" id="1.10.1040.10">
    <property type="entry name" value="N-(1-d-carboxylethyl)-l-norvaline Dehydrogenase, domain 2"/>
    <property type="match status" value="1"/>
</dbReference>
<sequence>MNPVNRWRKPLDFNCIASMPANHKALLRLSNETLDHIPANVQCFTYDREKVTPGIVHIGVGNFSRAHLAMYVEQCLHLPAQEEWGIVGIGIRQGHASVRKAEKVQSQNGLYTLTEYSPNGGVSTRIVGSMIRYLHAPSDPQAALDLIASPAIRIISLTITERGYNIDEKTKEFVLTNNDVQRDLANPDTPRSVFGLIVQALYLRRSKGLRGLTILSCDNLKSNGDVTRKAFLGFAHAREPELAMWIAQNVSFPNSMVDRIAPLVGDSEAAKVDSHSGIADETPVITESFSQWVVEDKFIAGRPKFDQVGVELQTDVAKFEVIKQRLLNGSHKMLAYPALICGYRMVDEALRDKIVVSYLTAFMKRDVIRFVGEICPEGVDLDAYTASIIERFSNPAIGDQLIRIAFNGCVKFSIYLSNTFSTLLSKGATLERAALLAASFEKYLGGSDLKGGRFTPHEPHLTEEDKKLLASGEPYAILKTSAFAKLNLAENEKFRQKFDEARSRMTTEGPEAALAFAAAAE</sequence>
<dbReference type="Pfam" id="PF08125">
    <property type="entry name" value="Mannitol_dh_C"/>
    <property type="match status" value="1"/>
</dbReference>
<dbReference type="EC" id="1.1.1.67" evidence="4"/>
<dbReference type="PRINTS" id="PR00084">
    <property type="entry name" value="MTLDHDRGNASE"/>
</dbReference>
<feature type="domain" description="Mannitol dehydrogenase N-terminal" evidence="6">
    <location>
        <begin position="54"/>
        <end position="306"/>
    </location>
</feature>
<reference evidence="8 9" key="1">
    <citation type="submission" date="2024-09" db="EMBL/GenBank/DDBJ databases">
        <title>Chromosome-scale assembly of Riccia sorocarpa.</title>
        <authorList>
            <person name="Paukszto L."/>
        </authorList>
    </citation>
    <scope>NUCLEOTIDE SEQUENCE [LARGE SCALE GENOMIC DNA]</scope>
    <source>
        <strain evidence="8">LP-2024</strain>
        <tissue evidence="8">Aerial parts of the thallus</tissue>
    </source>
</reference>
<feature type="domain" description="Mannitol dehydrogenase C-terminal" evidence="7">
    <location>
        <begin position="315"/>
        <end position="502"/>
    </location>
</feature>
<accession>A0ABD3HGF9</accession>
<dbReference type="GO" id="GO:0050086">
    <property type="term" value="F:mannitol 2-dehydrogenase activity"/>
    <property type="evidence" value="ECO:0007669"/>
    <property type="project" value="UniProtKB-EC"/>
</dbReference>
<dbReference type="PROSITE" id="PS00974">
    <property type="entry name" value="MANNITOL_DHGENASE"/>
    <property type="match status" value="1"/>
</dbReference>
<protein>
    <recommendedName>
        <fullName evidence="4">mannitol 2-dehydrogenase</fullName>
        <ecNumber evidence="4">1.1.1.67</ecNumber>
    </recommendedName>
</protein>
<keyword evidence="3" id="KW-0520">NAD</keyword>
<dbReference type="InterPro" id="IPR013328">
    <property type="entry name" value="6PGD_dom2"/>
</dbReference>
<evidence type="ECO:0000256" key="3">
    <source>
        <dbReference type="ARBA" id="ARBA00023027"/>
    </source>
</evidence>
<evidence type="ECO:0000256" key="4">
    <source>
        <dbReference type="ARBA" id="ARBA00038970"/>
    </source>
</evidence>
<evidence type="ECO:0000256" key="2">
    <source>
        <dbReference type="ARBA" id="ARBA00023002"/>
    </source>
</evidence>
<evidence type="ECO:0000256" key="5">
    <source>
        <dbReference type="ARBA" id="ARBA00047733"/>
    </source>
</evidence>
<dbReference type="InterPro" id="IPR000669">
    <property type="entry name" value="Mannitol_DH"/>
</dbReference>
<evidence type="ECO:0000259" key="7">
    <source>
        <dbReference type="Pfam" id="PF08125"/>
    </source>
</evidence>
<organism evidence="8 9">
    <name type="scientific">Riccia sorocarpa</name>
    <dbReference type="NCBI Taxonomy" id="122646"/>
    <lineage>
        <taxon>Eukaryota</taxon>
        <taxon>Viridiplantae</taxon>
        <taxon>Streptophyta</taxon>
        <taxon>Embryophyta</taxon>
        <taxon>Marchantiophyta</taxon>
        <taxon>Marchantiopsida</taxon>
        <taxon>Marchantiidae</taxon>
        <taxon>Marchantiales</taxon>
        <taxon>Ricciaceae</taxon>
        <taxon>Riccia</taxon>
    </lineage>
</organism>
<comment type="catalytic activity">
    <reaction evidence="5">
        <text>D-mannitol + NAD(+) = D-fructose + NADH + H(+)</text>
        <dbReference type="Rhea" id="RHEA:12084"/>
        <dbReference type="ChEBI" id="CHEBI:15378"/>
        <dbReference type="ChEBI" id="CHEBI:16899"/>
        <dbReference type="ChEBI" id="CHEBI:37721"/>
        <dbReference type="ChEBI" id="CHEBI:57540"/>
        <dbReference type="ChEBI" id="CHEBI:57945"/>
        <dbReference type="EC" id="1.1.1.67"/>
    </reaction>
</comment>
<dbReference type="InterPro" id="IPR013118">
    <property type="entry name" value="Mannitol_DH_C"/>
</dbReference>
<dbReference type="Proteomes" id="UP001633002">
    <property type="component" value="Unassembled WGS sequence"/>
</dbReference>
<keyword evidence="9" id="KW-1185">Reference proteome</keyword>
<name>A0ABD3HGF9_9MARC</name>
<dbReference type="InterPro" id="IPR036291">
    <property type="entry name" value="NAD(P)-bd_dom_sf"/>
</dbReference>
<dbReference type="InterPro" id="IPR013131">
    <property type="entry name" value="Mannitol_DH_N"/>
</dbReference>
<gene>
    <name evidence="8" type="ORF">R1sor_004344</name>
</gene>
<comment type="caution">
    <text evidence="8">The sequence shown here is derived from an EMBL/GenBank/DDBJ whole genome shotgun (WGS) entry which is preliminary data.</text>
</comment>
<dbReference type="SUPFAM" id="SSF48179">
    <property type="entry name" value="6-phosphogluconate dehydrogenase C-terminal domain-like"/>
    <property type="match status" value="1"/>
</dbReference>
<dbReference type="InterPro" id="IPR050988">
    <property type="entry name" value="Mannitol_DH/Oxidoreductase"/>
</dbReference>
<evidence type="ECO:0000313" key="8">
    <source>
        <dbReference type="EMBL" id="KAL3690693.1"/>
    </source>
</evidence>
<dbReference type="EMBL" id="JBJQOH010000003">
    <property type="protein sequence ID" value="KAL3690693.1"/>
    <property type="molecule type" value="Genomic_DNA"/>
</dbReference>
<evidence type="ECO:0000259" key="6">
    <source>
        <dbReference type="Pfam" id="PF01232"/>
    </source>
</evidence>
<dbReference type="InterPro" id="IPR008927">
    <property type="entry name" value="6-PGluconate_DH-like_C_sf"/>
</dbReference>
<proteinExistence type="inferred from homology"/>
<dbReference type="PANTHER" id="PTHR43362">
    <property type="entry name" value="MANNITOL DEHYDROGENASE DSF1-RELATED"/>
    <property type="match status" value="1"/>
</dbReference>
<dbReference type="AlphaFoldDB" id="A0ABD3HGF9"/>
<dbReference type="SUPFAM" id="SSF51735">
    <property type="entry name" value="NAD(P)-binding Rossmann-fold domains"/>
    <property type="match status" value="1"/>
</dbReference>
<keyword evidence="2" id="KW-0560">Oxidoreductase</keyword>